<dbReference type="OMA" id="MAMAICR"/>
<dbReference type="Ensembl" id="ENSPTXT00000017258.1">
    <property type="protein sequence ID" value="ENSPTXP00000016745.1"/>
    <property type="gene ID" value="ENSPTXG00000011555.1"/>
</dbReference>
<dbReference type="GeneID" id="113449692"/>
<dbReference type="GeneTree" id="ENSGT00390000000631"/>
<reference evidence="1" key="2">
    <citation type="submission" date="2025-09" db="UniProtKB">
        <authorList>
            <consortium name="Ensembl"/>
        </authorList>
    </citation>
    <scope>IDENTIFICATION</scope>
</reference>
<dbReference type="AlphaFoldDB" id="A0A670YY73"/>
<dbReference type="PANTHER" id="PTHR31036">
    <property type="entry name" value="FANCD2 OPPOSITE STRAND PROTEIN"/>
    <property type="match status" value="1"/>
</dbReference>
<evidence type="ECO:0000313" key="1">
    <source>
        <dbReference type="Ensembl" id="ENSPTXP00000016745.1"/>
    </source>
</evidence>
<dbReference type="Pfam" id="PF15124">
    <property type="entry name" value="FANCD2OS"/>
    <property type="match status" value="1"/>
</dbReference>
<name>A0A670YY73_PSETE</name>
<dbReference type="PANTHER" id="PTHR31036:SF0">
    <property type="entry name" value="FANCD2 OPPOSITE STRAND PROTEIN"/>
    <property type="match status" value="1"/>
</dbReference>
<evidence type="ECO:0000313" key="2">
    <source>
        <dbReference type="Proteomes" id="UP000472273"/>
    </source>
</evidence>
<dbReference type="OrthoDB" id="9433753at2759"/>
<proteinExistence type="predicted"/>
<accession>A0A670YY73</accession>
<keyword evidence="2" id="KW-1185">Reference proteome</keyword>
<dbReference type="KEGG" id="ptex:113449692"/>
<dbReference type="InterPro" id="IPR027966">
    <property type="entry name" value="FANCD2OS"/>
</dbReference>
<dbReference type="RefSeq" id="XP_026576586.1">
    <property type="nucleotide sequence ID" value="XM_026720801.1"/>
</dbReference>
<reference evidence="1" key="1">
    <citation type="submission" date="2025-08" db="UniProtKB">
        <authorList>
            <consortium name="Ensembl"/>
        </authorList>
    </citation>
    <scope>IDENTIFICATION</scope>
</reference>
<gene>
    <name evidence="1" type="primary">LOC113449692</name>
</gene>
<organism evidence="1 2">
    <name type="scientific">Pseudonaja textilis</name>
    <name type="common">Eastern brown snake</name>
    <dbReference type="NCBI Taxonomy" id="8673"/>
    <lineage>
        <taxon>Eukaryota</taxon>
        <taxon>Metazoa</taxon>
        <taxon>Chordata</taxon>
        <taxon>Craniata</taxon>
        <taxon>Vertebrata</taxon>
        <taxon>Euteleostomi</taxon>
        <taxon>Lepidosauria</taxon>
        <taxon>Squamata</taxon>
        <taxon>Bifurcata</taxon>
        <taxon>Unidentata</taxon>
        <taxon>Episquamata</taxon>
        <taxon>Toxicofera</taxon>
        <taxon>Serpentes</taxon>
        <taxon>Colubroidea</taxon>
        <taxon>Elapidae</taxon>
        <taxon>Hydrophiinae</taxon>
        <taxon>Pseudonaja</taxon>
    </lineage>
</organism>
<protein>
    <submittedName>
        <fullName evidence="1">FANCD2 opposite strand protein-like</fullName>
    </submittedName>
</protein>
<sequence length="175" mass="19474">MDGGYQLWAPWSPLDESLQWLRGTFPRPGASKPLFRGRRSPAAADLEVQLCFQGLSLVLESRAKMGAGQPQPLGAAGETRGHSASVRKPQAVRLTGIDSVFGQLVTVQPPRWSGSLRVSEHSAFRQVVSAHQRWPRGLREPQVRMAMAICRQMLRAMLLLYAAYKRCAFTLQHSH</sequence>
<dbReference type="Proteomes" id="UP000472273">
    <property type="component" value="Unplaced"/>
</dbReference>